<dbReference type="EMBL" id="CP031367">
    <property type="protein sequence ID" value="AXK48580.1"/>
    <property type="molecule type" value="Genomic_DNA"/>
</dbReference>
<reference evidence="1 3" key="2">
    <citation type="submission" date="2018-07" db="EMBL/GenBank/DDBJ databases">
        <title>Complete genome of the Arcobacter trophiarum type strain LMG 25534.</title>
        <authorList>
            <person name="Miller W.G."/>
            <person name="Yee E."/>
        </authorList>
    </citation>
    <scope>NUCLEOTIDE SEQUENCE [LARGE SCALE GENOMIC DNA]</scope>
    <source>
        <strain evidence="1 3">LMG 25534</strain>
    </source>
</reference>
<protein>
    <recommendedName>
        <fullName evidence="5">Bacterial mobilisation domain-containing protein</fullName>
    </recommendedName>
</protein>
<dbReference type="RefSeq" id="WP_115428110.1">
    <property type="nucleotide sequence ID" value="NZ_CP031367.1"/>
</dbReference>
<evidence type="ECO:0000313" key="1">
    <source>
        <dbReference type="EMBL" id="AXK48580.1"/>
    </source>
</evidence>
<dbReference type="EMBL" id="PDKD01000010">
    <property type="protein sequence ID" value="RXJ91086.1"/>
    <property type="molecule type" value="Genomic_DNA"/>
</dbReference>
<dbReference type="KEGG" id="atp:ATR_0711"/>
<accession>A0AAD0QIZ4</accession>
<name>A0AAD0QIZ4_9BACT</name>
<proteinExistence type="predicted"/>
<reference evidence="2 4" key="1">
    <citation type="submission" date="2017-10" db="EMBL/GenBank/DDBJ databases">
        <title>Genomics of the genus Arcobacter.</title>
        <authorList>
            <person name="Perez-Cataluna A."/>
            <person name="Figueras M.J."/>
        </authorList>
    </citation>
    <scope>NUCLEOTIDE SEQUENCE [LARGE SCALE GENOMIC DNA]</scope>
    <source>
        <strain evidence="2 4">LMG 25534</strain>
    </source>
</reference>
<dbReference type="AlphaFoldDB" id="A0AAD0QIZ4"/>
<gene>
    <name evidence="1" type="ORF">ATR_0711</name>
    <name evidence="2" type="ORF">CRU87_06770</name>
</gene>
<keyword evidence="4" id="KW-1185">Reference proteome</keyword>
<evidence type="ECO:0000313" key="3">
    <source>
        <dbReference type="Proteomes" id="UP000254504"/>
    </source>
</evidence>
<evidence type="ECO:0000313" key="2">
    <source>
        <dbReference type="EMBL" id="RXJ91086.1"/>
    </source>
</evidence>
<evidence type="ECO:0008006" key="5">
    <source>
        <dbReference type="Google" id="ProtNLM"/>
    </source>
</evidence>
<dbReference type="Proteomes" id="UP000254504">
    <property type="component" value="Chromosome"/>
</dbReference>
<evidence type="ECO:0000313" key="4">
    <source>
        <dbReference type="Proteomes" id="UP000289132"/>
    </source>
</evidence>
<dbReference type="Proteomes" id="UP000289132">
    <property type="component" value="Unassembled WGS sequence"/>
</dbReference>
<organism evidence="1 3">
    <name type="scientific">Aliarcobacter trophiarum LMG 25534</name>
    <dbReference type="NCBI Taxonomy" id="1032241"/>
    <lineage>
        <taxon>Bacteria</taxon>
        <taxon>Pseudomonadati</taxon>
        <taxon>Campylobacterota</taxon>
        <taxon>Epsilonproteobacteria</taxon>
        <taxon>Campylobacterales</taxon>
        <taxon>Arcobacteraceae</taxon>
        <taxon>Aliarcobacter</taxon>
    </lineage>
</organism>
<sequence>MSKDKLNLIELKIGDELFSVLKEINLRTKIPLTKIVISILNEKLQDIKELNYNKEFIEDYKNIDNNLETQIRFRINENEKIFLEKQMEKTGNKSLTSEIKYRLINTIYKNKYFLPIELEKLNNLNTQIKKIGVNINQILKKINLKKDLENIDYDNFINNINEVNIKIHEITNEIKNTLKLASKRD</sequence>